<evidence type="ECO:0000256" key="2">
    <source>
        <dbReference type="SAM" id="MobiDB-lite"/>
    </source>
</evidence>
<dbReference type="AlphaFoldDB" id="A0A5S4YK64"/>
<sequence>MLSPRGWDRRASSHPRRAPRNRSQPCRSCTGRHHEWSCMFPTRLHDRHAATCSCRCPRAAHGCRFDPGAAYHDLRASLDLFKAKAPFAVGVMTLAFQDYAIDRLLVHMRRWYDRKIIANHFVEWQGAGVKSVKNGFARAVEVAKLDLSDGNVTPHTLRHTAATLLMQLGTDPWEAAGFLGMSVKVLIDTYGHHHPDYMKEAAGAITKKRETAKRVVGARETAKPAIGTRSIRTI</sequence>
<comment type="caution">
    <text evidence="3">The sequence shown here is derived from an EMBL/GenBank/DDBJ whole genome shotgun (WGS) entry which is preliminary data.</text>
</comment>
<feature type="compositionally biased region" description="Basic and acidic residues" evidence="2">
    <location>
        <begin position="1"/>
        <end position="11"/>
    </location>
</feature>
<dbReference type="InterPro" id="IPR011010">
    <property type="entry name" value="DNA_brk_join_enz"/>
</dbReference>
<dbReference type="Proteomes" id="UP000324797">
    <property type="component" value="Unassembled WGS sequence"/>
</dbReference>
<name>A0A5S4YK64_9BRAD</name>
<dbReference type="Gene3D" id="1.10.443.10">
    <property type="entry name" value="Intergrase catalytic core"/>
    <property type="match status" value="1"/>
</dbReference>
<keyword evidence="1" id="KW-0233">DNA recombination</keyword>
<gene>
    <name evidence="3" type="ORF">FXV83_21870</name>
</gene>
<dbReference type="GO" id="GO:0003677">
    <property type="term" value="F:DNA binding"/>
    <property type="evidence" value="ECO:0007669"/>
    <property type="project" value="InterPro"/>
</dbReference>
<evidence type="ECO:0000256" key="1">
    <source>
        <dbReference type="ARBA" id="ARBA00023172"/>
    </source>
</evidence>
<feature type="region of interest" description="Disordered" evidence="2">
    <location>
        <begin position="1"/>
        <end position="25"/>
    </location>
</feature>
<evidence type="ECO:0000313" key="3">
    <source>
        <dbReference type="EMBL" id="TYO64392.1"/>
    </source>
</evidence>
<protein>
    <submittedName>
        <fullName evidence="3">Tyrosine-type recombinase/integrase</fullName>
    </submittedName>
</protein>
<dbReference type="EMBL" id="VSTH01000076">
    <property type="protein sequence ID" value="TYO64392.1"/>
    <property type="molecule type" value="Genomic_DNA"/>
</dbReference>
<dbReference type="InterPro" id="IPR013762">
    <property type="entry name" value="Integrase-like_cat_sf"/>
</dbReference>
<dbReference type="SUPFAM" id="SSF56349">
    <property type="entry name" value="DNA breaking-rejoining enzymes"/>
    <property type="match status" value="1"/>
</dbReference>
<organism evidence="3 4">
    <name type="scientific">Bradyrhizobium hipponense</name>
    <dbReference type="NCBI Taxonomy" id="2605638"/>
    <lineage>
        <taxon>Bacteria</taxon>
        <taxon>Pseudomonadati</taxon>
        <taxon>Pseudomonadota</taxon>
        <taxon>Alphaproteobacteria</taxon>
        <taxon>Hyphomicrobiales</taxon>
        <taxon>Nitrobacteraceae</taxon>
        <taxon>Bradyrhizobium</taxon>
    </lineage>
</organism>
<dbReference type="GO" id="GO:0015074">
    <property type="term" value="P:DNA integration"/>
    <property type="evidence" value="ECO:0007669"/>
    <property type="project" value="InterPro"/>
</dbReference>
<reference evidence="3 4" key="1">
    <citation type="submission" date="2019-08" db="EMBL/GenBank/DDBJ databases">
        <title>Bradyrhizobium hipponensis sp. nov., a rhizobium isolated from a Lupinus angustifolius root nodule in Tunisia.</title>
        <authorList>
            <person name="Off K."/>
            <person name="Rejili M."/>
            <person name="Mars M."/>
            <person name="Brachmann A."/>
            <person name="Marin M."/>
        </authorList>
    </citation>
    <scope>NUCLEOTIDE SEQUENCE [LARGE SCALE GENOMIC DNA]</scope>
    <source>
        <strain evidence="4">aSej3</strain>
    </source>
</reference>
<evidence type="ECO:0000313" key="4">
    <source>
        <dbReference type="Proteomes" id="UP000324797"/>
    </source>
</evidence>
<keyword evidence="4" id="KW-1185">Reference proteome</keyword>
<accession>A0A5S4YK64</accession>
<proteinExistence type="predicted"/>
<dbReference type="GO" id="GO:0006310">
    <property type="term" value="P:DNA recombination"/>
    <property type="evidence" value="ECO:0007669"/>
    <property type="project" value="UniProtKB-KW"/>
</dbReference>